<dbReference type="Pfam" id="PF03178">
    <property type="entry name" value="CPSF_A"/>
    <property type="match status" value="1"/>
</dbReference>
<feature type="domain" description="RSE1/DDB1/CPSF1 first beta-propeller" evidence="12">
    <location>
        <begin position="81"/>
        <end position="509"/>
    </location>
</feature>
<dbReference type="InterPro" id="IPR050358">
    <property type="entry name" value="RSE1/DDB1/CFT1"/>
</dbReference>
<keyword evidence="4" id="KW-0539">Nucleus</keyword>
<name>A0A2I1BZW8_ASPN1</name>
<evidence type="ECO:0000256" key="4">
    <source>
        <dbReference type="ARBA" id="ARBA00023242"/>
    </source>
</evidence>
<gene>
    <name evidence="14" type="ORF">P174DRAFT_444652</name>
</gene>
<dbReference type="FunFam" id="2.130.10.10:FF:000625">
    <property type="entry name" value="mRNA cleavage and polyadenylation factor subunit"/>
    <property type="match status" value="1"/>
</dbReference>
<comment type="function">
    <text evidence="5">RNA-binding component of the cleavage and polyadenylation factor (CPF) complex, which plays a key role in polyadenylation-dependent pre-mRNA 3'-end formation and cooperates with cleavage factors including the CFIA complex and NAB4/CFIB. Involved in poly(A) site recognition. May be involved in coupling transcription termination and mRNA 3'-end formation.</text>
</comment>
<evidence type="ECO:0000259" key="12">
    <source>
        <dbReference type="Pfam" id="PF10433"/>
    </source>
</evidence>
<dbReference type="GO" id="GO:0003723">
    <property type="term" value="F:RNA binding"/>
    <property type="evidence" value="ECO:0007669"/>
    <property type="project" value="UniProtKB-KW"/>
</dbReference>
<keyword evidence="2" id="KW-0507">mRNA processing</keyword>
<dbReference type="Pfam" id="PF23726">
    <property type="entry name" value="Beta-prop_RSE1_2nd"/>
    <property type="match status" value="1"/>
</dbReference>
<evidence type="ECO:0000259" key="11">
    <source>
        <dbReference type="Pfam" id="PF03178"/>
    </source>
</evidence>
<feature type="domain" description="RSE1/DDB1/CPSF1 C-terminal" evidence="11">
    <location>
        <begin position="1093"/>
        <end position="1433"/>
    </location>
</feature>
<proteinExistence type="inferred from homology"/>
<keyword evidence="15" id="KW-1185">Reference proteome</keyword>
<dbReference type="OrthoDB" id="6109at2759"/>
<evidence type="ECO:0000313" key="14">
    <source>
        <dbReference type="EMBL" id="PKX90904.1"/>
    </source>
</evidence>
<protein>
    <recommendedName>
        <fullName evidence="8">Protein CFT1</fullName>
    </recommendedName>
    <alternativeName>
        <fullName evidence="9">Cleavage factor two protein 1</fullName>
    </alternativeName>
    <alternativeName>
        <fullName evidence="7">Protein cft1</fullName>
    </alternativeName>
</protein>
<dbReference type="GO" id="GO:0005634">
    <property type="term" value="C:nucleus"/>
    <property type="evidence" value="ECO:0007669"/>
    <property type="project" value="UniProtKB-SubCell"/>
</dbReference>
<evidence type="ECO:0000256" key="8">
    <source>
        <dbReference type="ARBA" id="ARBA00039443"/>
    </source>
</evidence>
<comment type="subcellular location">
    <subcellularLocation>
        <location evidence="1">Nucleus</location>
    </subcellularLocation>
</comment>
<dbReference type="InterPro" id="IPR015943">
    <property type="entry name" value="WD40/YVTN_repeat-like_dom_sf"/>
</dbReference>
<accession>A0A2I1BZW8</accession>
<evidence type="ECO:0000256" key="5">
    <source>
        <dbReference type="ARBA" id="ARBA00037232"/>
    </source>
</evidence>
<dbReference type="GO" id="GO:0006397">
    <property type="term" value="P:mRNA processing"/>
    <property type="evidence" value="ECO:0007669"/>
    <property type="project" value="UniProtKB-KW"/>
</dbReference>
<dbReference type="GeneID" id="36535468"/>
<dbReference type="PANTHER" id="PTHR10644">
    <property type="entry name" value="DNA REPAIR/RNA PROCESSING CPSF FAMILY"/>
    <property type="match status" value="1"/>
</dbReference>
<comment type="similarity">
    <text evidence="6">Belongs to the CFT1 family.</text>
</comment>
<evidence type="ECO:0000256" key="3">
    <source>
        <dbReference type="ARBA" id="ARBA00022884"/>
    </source>
</evidence>
<keyword evidence="3" id="KW-0694">RNA-binding</keyword>
<evidence type="ECO:0000256" key="6">
    <source>
        <dbReference type="ARBA" id="ARBA00038304"/>
    </source>
</evidence>
<evidence type="ECO:0000256" key="9">
    <source>
        <dbReference type="ARBA" id="ARBA00041264"/>
    </source>
</evidence>
<dbReference type="Proteomes" id="UP000234474">
    <property type="component" value="Unassembled WGS sequence"/>
</dbReference>
<evidence type="ECO:0000256" key="2">
    <source>
        <dbReference type="ARBA" id="ARBA00022664"/>
    </source>
</evidence>
<feature type="region of interest" description="Disordered" evidence="10">
    <location>
        <begin position="505"/>
        <end position="559"/>
    </location>
</feature>
<dbReference type="OMA" id="PMTKFKL"/>
<comment type="caution">
    <text evidence="14">The sequence shown here is derived from an EMBL/GenBank/DDBJ whole genome shotgun (WGS) entry which is preliminary data.</text>
</comment>
<dbReference type="InterPro" id="IPR058543">
    <property type="entry name" value="Beta-prop_RSE1/DDB1/CPSF1_2nd"/>
</dbReference>
<feature type="domain" description="RSE1/DDB1/CPSF1 second beta-propeller" evidence="13">
    <location>
        <begin position="629"/>
        <end position="1024"/>
    </location>
</feature>
<dbReference type="RefSeq" id="XP_024679499.1">
    <property type="nucleotide sequence ID" value="XM_024828143.1"/>
</dbReference>
<sequence length="1468" mass="161996">MVFWVHKLQLCRGMDIINYIINITSPTDHVTDHAGLAKYSKHSRHSCIDHQPMATLPSFSKSQFLPLTLQLLYRIVTPSGVTHALAIPFISATAENLVVVKTSVLQIFSLLKVQHHPRGGTIEGKSARPDQVETTKLVLEREYPLSGTVVDICRVKILDPKSGGEALLLAFRNAKLSLVEWDPERRGISTISIHYYERDDLTRSPWVPDLSSCGSILSVDPSSRCAVFNFGIRNLAILPFHQPGDDLAMDEYEFDLHQDDLNQVPDHVGNALKSKDRTVYQTPYASSFVLPLTALDPSILHPVSLAFLYEYREPTFGILYSQIATSHALLPERKDSIFYTVFTLDLEQRASTTLLSVPKLPSDLFKVVALPPPVGGALLIGSNELVHVDQAGKTNAVGVNEFARQVSAFSMVDQSDLALRLEGCVVEHLSDSTGDLLLVLSSGNMVLVHFQLDGRSVSGISLRPLPAQAGGTIMKAAASSSAFLGSGRVFLGSEDADSVLLSWSSMSSNSKKPRPRMSNVAEDREEASDDSQSEEDVYEDDLYTAEPETPALGRRPSAETSGVGVYKFQVLDRLPNIGPLRDITLGKPASTVENTGRLIENACSELELVAAHGSGRNGGLVQMKREIEPDVAASFDAQSVQGVWTAVVALGSGAPVVPDEQQINQEYRQYVILAKPEAPDKEQSEVFIADTQDLKPFKAPEFNPNNDVTIEIGTLSCERRVVQVLRNEVRSYDIDLGLAQIYPVWDEDTSDERMAVSASLADPYIAILRDDSTLMLLQADDSGDLDEVELNDSARAGKWRSCCLYWDKAEIFTSTVPTSKQKTHCELFLFLLSIDCRLYIYRLPDQQLMSIIEGIDCLPPILSTELPKRSTTREVLSEAVIADLGESWNPSPHLILRTESDDLVIYKAFASSTKGESHTRLSFVKETNHTLPRVTTSEKQMQSNEEISRSRSLRILPNISDFSAVFMPGPSASFILKTAKSCPHVFRLRGELVRGLSIFHLASPSLDKGFIYVDSKDVLRICRFPSETLFDYSWALRKIGIGEQVDHLAYATSSETYVLGTSHNADFKLPDDDELHPDWRNEVISFLPELRQCSLKVVSPRTWTVIDSYSLGPAEYVMAVKNMDLEVSENTHERRNMIVVGTAFARGEDIPSRGCIYVFEVIKVVPDPEKPETDRKLKLIGKELVKGAVTALSQIGGQGFLIAAQGQKCMVRGLKEDGSLLPVAFMDMQCYVNLVKELKGTGMCIMGDAVKGLWFAGYSEEPYKMSLFGKDQGYLEVVAADFLPDGDKLFILVADSDCNLHVLQYDPEDPKSSNGDRLLARSKFHMGHFATTMTLLPRTMASSEKAMAGPDSMEIDSQTISQQVLITSQSGSVGTVTSVPEESYRRLSALQSQLTNSLEHPCGLNPRAYRAVESDGTAGRGMLDGNLLYQWLDMGQHRKMEIAARVGAHEWEIKADLEAIGGEGLGYL</sequence>
<dbReference type="InterPro" id="IPR004871">
    <property type="entry name" value="RSE1/DDB1/CPSF1_C"/>
</dbReference>
<evidence type="ECO:0000256" key="10">
    <source>
        <dbReference type="SAM" id="MobiDB-lite"/>
    </source>
</evidence>
<evidence type="ECO:0000313" key="15">
    <source>
        <dbReference type="Proteomes" id="UP000234474"/>
    </source>
</evidence>
<evidence type="ECO:0000256" key="7">
    <source>
        <dbReference type="ARBA" id="ARBA00039187"/>
    </source>
</evidence>
<dbReference type="FunFam" id="2.130.10.10:FF:000788">
    <property type="entry name" value="mRNA cleavage and polyadenylation factor subunit"/>
    <property type="match status" value="1"/>
</dbReference>
<dbReference type="EMBL" id="MSZS01000007">
    <property type="protein sequence ID" value="PKX90904.1"/>
    <property type="molecule type" value="Genomic_DNA"/>
</dbReference>
<reference evidence="15" key="1">
    <citation type="journal article" date="2018" name="Proc. Natl. Acad. Sci. U.S.A.">
        <title>Linking secondary metabolites to gene clusters through genome sequencing of six diverse Aspergillus species.</title>
        <authorList>
            <person name="Kaerboelling I."/>
            <person name="Vesth T.C."/>
            <person name="Frisvad J.C."/>
            <person name="Nybo J.L."/>
            <person name="Theobald S."/>
            <person name="Kuo A."/>
            <person name="Bowyer P."/>
            <person name="Matsuda Y."/>
            <person name="Mondo S."/>
            <person name="Lyhne E.K."/>
            <person name="Kogle M.E."/>
            <person name="Clum A."/>
            <person name="Lipzen A."/>
            <person name="Salamov A."/>
            <person name="Ngan C.Y."/>
            <person name="Daum C."/>
            <person name="Chiniquy J."/>
            <person name="Barry K."/>
            <person name="LaButti K."/>
            <person name="Haridas S."/>
            <person name="Simmons B.A."/>
            <person name="Magnuson J.K."/>
            <person name="Mortensen U.H."/>
            <person name="Larsen T.O."/>
            <person name="Grigoriev I.V."/>
            <person name="Baker S.E."/>
            <person name="Andersen M.R."/>
        </authorList>
    </citation>
    <scope>NUCLEOTIDE SEQUENCE [LARGE SCALE GENOMIC DNA]</scope>
    <source>
        <strain evidence="15">IBT 16806</strain>
    </source>
</reference>
<dbReference type="VEuPathDB" id="FungiDB:P174DRAFT_444652"/>
<dbReference type="InterPro" id="IPR018846">
    <property type="entry name" value="Beta-prop_RSE1/DDB1/CPSF1_1st"/>
</dbReference>
<feature type="compositionally biased region" description="Acidic residues" evidence="10">
    <location>
        <begin position="523"/>
        <end position="543"/>
    </location>
</feature>
<dbReference type="Gene3D" id="2.130.10.10">
    <property type="entry name" value="YVTN repeat-like/Quinoprotein amine dehydrogenase"/>
    <property type="match status" value="2"/>
</dbReference>
<dbReference type="Gene3D" id="1.10.150.910">
    <property type="match status" value="1"/>
</dbReference>
<dbReference type="STRING" id="1392255.A0A2I1BZW8"/>
<evidence type="ECO:0000259" key="13">
    <source>
        <dbReference type="Pfam" id="PF23726"/>
    </source>
</evidence>
<dbReference type="Pfam" id="PF10433">
    <property type="entry name" value="Beta-prop_RSE1_1st"/>
    <property type="match status" value="1"/>
</dbReference>
<organism evidence="14 15">
    <name type="scientific">Aspergillus novofumigatus (strain IBT 16806)</name>
    <dbReference type="NCBI Taxonomy" id="1392255"/>
    <lineage>
        <taxon>Eukaryota</taxon>
        <taxon>Fungi</taxon>
        <taxon>Dikarya</taxon>
        <taxon>Ascomycota</taxon>
        <taxon>Pezizomycotina</taxon>
        <taxon>Eurotiomycetes</taxon>
        <taxon>Eurotiomycetidae</taxon>
        <taxon>Eurotiales</taxon>
        <taxon>Aspergillaceae</taxon>
        <taxon>Aspergillus</taxon>
        <taxon>Aspergillus subgen. Fumigati</taxon>
    </lineage>
</organism>
<evidence type="ECO:0000256" key="1">
    <source>
        <dbReference type="ARBA" id="ARBA00004123"/>
    </source>
</evidence>